<dbReference type="PANTHER" id="PTHR35458">
    <property type="entry name" value="SLR0755 PROTEIN"/>
    <property type="match status" value="1"/>
</dbReference>
<name>A0A0G0K1F8_9BACT</name>
<feature type="domain" description="NYN" evidence="1">
    <location>
        <begin position="11"/>
        <end position="143"/>
    </location>
</feature>
<dbReference type="GO" id="GO:0004540">
    <property type="term" value="F:RNA nuclease activity"/>
    <property type="evidence" value="ECO:0007669"/>
    <property type="project" value="InterPro"/>
</dbReference>
<dbReference type="EMBL" id="LBTH01000057">
    <property type="protein sequence ID" value="KKQ34486.1"/>
    <property type="molecule type" value="Genomic_DNA"/>
</dbReference>
<dbReference type="InterPro" id="IPR047140">
    <property type="entry name" value="LabA"/>
</dbReference>
<organism evidence="2 3">
    <name type="scientific">candidate division WS6 bacterium GW2011_GWA2_37_6</name>
    <dbReference type="NCBI Taxonomy" id="1619087"/>
    <lineage>
        <taxon>Bacteria</taxon>
        <taxon>Candidatus Dojkabacteria</taxon>
    </lineage>
</organism>
<dbReference type="Pfam" id="PF01936">
    <property type="entry name" value="NYN"/>
    <property type="match status" value="1"/>
</dbReference>
<dbReference type="Gene3D" id="3.40.50.1010">
    <property type="entry name" value="5'-nuclease"/>
    <property type="match status" value="1"/>
</dbReference>
<accession>A0A0G0K1F8</accession>
<evidence type="ECO:0000313" key="2">
    <source>
        <dbReference type="EMBL" id="KKQ34486.1"/>
    </source>
</evidence>
<proteinExistence type="predicted"/>
<sequence length="165" mass="19655">MKNNKKNVVYAFIDSQNLNLGVRNLGWQLDFKKFRIYLEDKYKVEKAFLFIGFIKGNEALYRLLKNYGYELVFKPTVKYNNRETKGNVDAELVLHSVKIQYRFYNKAIIVSGDGDFYCLHAELVKENKLLKLIVPSRKSESSLLHRFREYKLYVEGIRNKVERKR</sequence>
<dbReference type="InterPro" id="IPR021139">
    <property type="entry name" value="NYN"/>
</dbReference>
<evidence type="ECO:0000313" key="3">
    <source>
        <dbReference type="Proteomes" id="UP000034852"/>
    </source>
</evidence>
<protein>
    <recommendedName>
        <fullName evidence="1">NYN domain-containing protein</fullName>
    </recommendedName>
</protein>
<evidence type="ECO:0000259" key="1">
    <source>
        <dbReference type="Pfam" id="PF01936"/>
    </source>
</evidence>
<reference evidence="2 3" key="1">
    <citation type="journal article" date="2015" name="Nature">
        <title>rRNA introns, odd ribosomes, and small enigmatic genomes across a large radiation of phyla.</title>
        <authorList>
            <person name="Brown C.T."/>
            <person name="Hug L.A."/>
            <person name="Thomas B.C."/>
            <person name="Sharon I."/>
            <person name="Castelle C.J."/>
            <person name="Singh A."/>
            <person name="Wilkins M.J."/>
            <person name="Williams K.H."/>
            <person name="Banfield J.F."/>
        </authorList>
    </citation>
    <scope>NUCLEOTIDE SEQUENCE [LARGE SCALE GENOMIC DNA]</scope>
</reference>
<dbReference type="Proteomes" id="UP000034852">
    <property type="component" value="Unassembled WGS sequence"/>
</dbReference>
<dbReference type="PANTHER" id="PTHR35458:SF2">
    <property type="entry name" value="SLR0755 PROTEIN"/>
    <property type="match status" value="1"/>
</dbReference>
<comment type="caution">
    <text evidence="2">The sequence shown here is derived from an EMBL/GenBank/DDBJ whole genome shotgun (WGS) entry which is preliminary data.</text>
</comment>
<dbReference type="AlphaFoldDB" id="A0A0G0K1F8"/>
<gene>
    <name evidence="2" type="ORF">US52_C0057G0007</name>
</gene>